<evidence type="ECO:0000256" key="4">
    <source>
        <dbReference type="ARBA" id="ARBA00011339"/>
    </source>
</evidence>
<dbReference type="PANTHER" id="PTHR28028">
    <property type="entry name" value="60S RIBOSOMAL SUBUNIT ASSEMBLY/EXPORT PROTEIN LOC1"/>
    <property type="match status" value="1"/>
</dbReference>
<evidence type="ECO:0000256" key="9">
    <source>
        <dbReference type="ARBA" id="ARBA00023242"/>
    </source>
</evidence>
<evidence type="ECO:0000256" key="5">
    <source>
        <dbReference type="ARBA" id="ARBA00022448"/>
    </source>
</evidence>
<dbReference type="PANTHER" id="PTHR28028:SF1">
    <property type="entry name" value="60S RIBOSOMAL SUBUNIT ASSEMBLY_EXPORT PROTEIN LOC1"/>
    <property type="match status" value="1"/>
</dbReference>
<feature type="compositionally biased region" description="Basic residues" evidence="10">
    <location>
        <begin position="53"/>
        <end position="65"/>
    </location>
</feature>
<dbReference type="GO" id="GO:0008298">
    <property type="term" value="P:intracellular mRNA localization"/>
    <property type="evidence" value="ECO:0007669"/>
    <property type="project" value="TreeGrafter"/>
</dbReference>
<dbReference type="InterPro" id="IPR037650">
    <property type="entry name" value="Loc1"/>
</dbReference>
<comment type="subunit">
    <text evidence="4">Component of the 66S pre-ribosomal particle.</text>
</comment>
<evidence type="ECO:0008006" key="13">
    <source>
        <dbReference type="Google" id="ProtNLM"/>
    </source>
</evidence>
<keyword evidence="9" id="KW-0539">Nucleus</keyword>
<feature type="compositionally biased region" description="Basic and acidic residues" evidence="10">
    <location>
        <begin position="165"/>
        <end position="189"/>
    </location>
</feature>
<evidence type="ECO:0000256" key="1">
    <source>
        <dbReference type="ARBA" id="ARBA00001977"/>
    </source>
</evidence>
<comment type="similarity">
    <text evidence="3">Belongs to the LOC1 family.</text>
</comment>
<keyword evidence="8" id="KW-0175">Coiled coil</keyword>
<organism evidence="11 12">
    <name type="scientific">Didymella exigua CBS 183.55</name>
    <dbReference type="NCBI Taxonomy" id="1150837"/>
    <lineage>
        <taxon>Eukaryota</taxon>
        <taxon>Fungi</taxon>
        <taxon>Dikarya</taxon>
        <taxon>Ascomycota</taxon>
        <taxon>Pezizomycotina</taxon>
        <taxon>Dothideomycetes</taxon>
        <taxon>Pleosporomycetidae</taxon>
        <taxon>Pleosporales</taxon>
        <taxon>Pleosporineae</taxon>
        <taxon>Didymellaceae</taxon>
        <taxon>Didymella</taxon>
    </lineage>
</organism>
<dbReference type="OrthoDB" id="1743802at2759"/>
<dbReference type="RefSeq" id="XP_033446764.1">
    <property type="nucleotide sequence ID" value="XM_033588200.1"/>
</dbReference>
<feature type="compositionally biased region" description="Low complexity" evidence="10">
    <location>
        <begin position="1"/>
        <end position="24"/>
    </location>
</feature>
<keyword evidence="7" id="KW-0509">mRNA transport</keyword>
<dbReference type="GO" id="GO:0051028">
    <property type="term" value="P:mRNA transport"/>
    <property type="evidence" value="ECO:0007669"/>
    <property type="project" value="UniProtKB-KW"/>
</dbReference>
<keyword evidence="12" id="KW-1185">Reference proteome</keyword>
<comment type="subcellular location">
    <subcellularLocation>
        <location evidence="2">Nucleus</location>
        <location evidence="2">Nucleolus</location>
    </subcellularLocation>
</comment>
<feature type="region of interest" description="Disordered" evidence="10">
    <location>
        <begin position="1"/>
        <end position="72"/>
    </location>
</feature>
<name>A0A6A5RFL1_9PLEO</name>
<proteinExistence type="inferred from homology"/>
<dbReference type="GeneID" id="54345847"/>
<sequence>MAPSKPSSKGKSGPKGKSAGAKPKSAGKKPEGISKNQQKKLSLAKPGGEQKSKSNKKNANRKKKRVYTEAELDIPKLNSIVPAGIAKPKGQKKGKIFVDDPASMMAIMSVVNAQKEGHIESKIMRARQLEEIREAKRKEAEGRADEKKADFEERKQSLKKKRKRNSEPARTDDADTESPKKNTKKDGKFKPKKRVSFG</sequence>
<evidence type="ECO:0000256" key="3">
    <source>
        <dbReference type="ARBA" id="ARBA00008132"/>
    </source>
</evidence>
<evidence type="ECO:0000256" key="8">
    <source>
        <dbReference type="ARBA" id="ARBA00023054"/>
    </source>
</evidence>
<evidence type="ECO:0000256" key="10">
    <source>
        <dbReference type="SAM" id="MobiDB-lite"/>
    </source>
</evidence>
<dbReference type="GO" id="GO:0042273">
    <property type="term" value="P:ribosomal large subunit biogenesis"/>
    <property type="evidence" value="ECO:0007669"/>
    <property type="project" value="InterPro"/>
</dbReference>
<evidence type="ECO:0000256" key="2">
    <source>
        <dbReference type="ARBA" id="ARBA00004604"/>
    </source>
</evidence>
<dbReference type="AlphaFoldDB" id="A0A6A5RFL1"/>
<feature type="compositionally biased region" description="Basic and acidic residues" evidence="10">
    <location>
        <begin position="136"/>
        <end position="156"/>
    </location>
</feature>
<gene>
    <name evidence="11" type="ORF">M421DRAFT_208923</name>
</gene>
<dbReference type="GO" id="GO:0005730">
    <property type="term" value="C:nucleolus"/>
    <property type="evidence" value="ECO:0007669"/>
    <property type="project" value="UniProtKB-SubCell"/>
</dbReference>
<evidence type="ECO:0000256" key="6">
    <source>
        <dbReference type="ARBA" id="ARBA00022517"/>
    </source>
</evidence>
<keyword evidence="5" id="KW-0813">Transport</keyword>
<keyword evidence="6" id="KW-0690">Ribosome biogenesis</keyword>
<protein>
    <recommendedName>
        <fullName evidence="13">60S ribosomal subunit assembly/export protein LOC1</fullName>
    </recommendedName>
</protein>
<feature type="region of interest" description="Disordered" evidence="10">
    <location>
        <begin position="136"/>
        <end position="198"/>
    </location>
</feature>
<dbReference type="GO" id="GO:0030687">
    <property type="term" value="C:preribosome, large subunit precursor"/>
    <property type="evidence" value="ECO:0007669"/>
    <property type="project" value="TreeGrafter"/>
</dbReference>
<dbReference type="GO" id="GO:0003729">
    <property type="term" value="F:mRNA binding"/>
    <property type="evidence" value="ECO:0007669"/>
    <property type="project" value="InterPro"/>
</dbReference>
<accession>A0A6A5RFL1</accession>
<evidence type="ECO:0000313" key="12">
    <source>
        <dbReference type="Proteomes" id="UP000800082"/>
    </source>
</evidence>
<dbReference type="Proteomes" id="UP000800082">
    <property type="component" value="Unassembled WGS sequence"/>
</dbReference>
<evidence type="ECO:0000256" key="7">
    <source>
        <dbReference type="ARBA" id="ARBA00022816"/>
    </source>
</evidence>
<comment type="function">
    <text evidence="1">Required for efficient assembly and nuclear export of the 60S ribosomal subunit.</text>
</comment>
<reference evidence="11" key="1">
    <citation type="journal article" date="2020" name="Stud. Mycol.">
        <title>101 Dothideomycetes genomes: a test case for predicting lifestyles and emergence of pathogens.</title>
        <authorList>
            <person name="Haridas S."/>
            <person name="Albert R."/>
            <person name="Binder M."/>
            <person name="Bloem J."/>
            <person name="Labutti K."/>
            <person name="Salamov A."/>
            <person name="Andreopoulos B."/>
            <person name="Baker S."/>
            <person name="Barry K."/>
            <person name="Bills G."/>
            <person name="Bluhm B."/>
            <person name="Cannon C."/>
            <person name="Castanera R."/>
            <person name="Culley D."/>
            <person name="Daum C."/>
            <person name="Ezra D."/>
            <person name="Gonzalez J."/>
            <person name="Henrissat B."/>
            <person name="Kuo A."/>
            <person name="Liang C."/>
            <person name="Lipzen A."/>
            <person name="Lutzoni F."/>
            <person name="Magnuson J."/>
            <person name="Mondo S."/>
            <person name="Nolan M."/>
            <person name="Ohm R."/>
            <person name="Pangilinan J."/>
            <person name="Park H.-J."/>
            <person name="Ramirez L."/>
            <person name="Alfaro M."/>
            <person name="Sun H."/>
            <person name="Tritt A."/>
            <person name="Yoshinaga Y."/>
            <person name="Zwiers L.-H."/>
            <person name="Turgeon B."/>
            <person name="Goodwin S."/>
            <person name="Spatafora J."/>
            <person name="Crous P."/>
            <person name="Grigoriev I."/>
        </authorList>
    </citation>
    <scope>NUCLEOTIDE SEQUENCE</scope>
    <source>
        <strain evidence="11">CBS 183.55</strain>
    </source>
</reference>
<evidence type="ECO:0000313" key="11">
    <source>
        <dbReference type="EMBL" id="KAF1926512.1"/>
    </source>
</evidence>
<dbReference type="EMBL" id="ML978976">
    <property type="protein sequence ID" value="KAF1926512.1"/>
    <property type="molecule type" value="Genomic_DNA"/>
</dbReference>